<dbReference type="PANTHER" id="PTHR30532">
    <property type="entry name" value="IRON III DICITRATE-BINDING PERIPLASMIC PROTEIN"/>
    <property type="match status" value="1"/>
</dbReference>
<evidence type="ECO:0000256" key="1">
    <source>
        <dbReference type="ARBA" id="ARBA00004196"/>
    </source>
</evidence>
<dbReference type="EMBL" id="JABBMI010000069">
    <property type="protein sequence ID" value="NMK54947.1"/>
    <property type="molecule type" value="Genomic_DNA"/>
</dbReference>
<keyword evidence="3" id="KW-0813">Transport</keyword>
<dbReference type="CDD" id="cd01146">
    <property type="entry name" value="FhuD"/>
    <property type="match status" value="1"/>
</dbReference>
<comment type="caution">
    <text evidence="8">The sequence shown here is derived from an EMBL/GenBank/DDBJ whole genome shotgun (WGS) entry which is preliminary data.</text>
</comment>
<dbReference type="PANTHER" id="PTHR30532:SF29">
    <property type="entry name" value="FE(3+) DICITRATE-BINDING PERIPLASMIC PROTEIN"/>
    <property type="match status" value="1"/>
</dbReference>
<dbReference type="Proteomes" id="UP000550736">
    <property type="component" value="Unassembled WGS sequence"/>
</dbReference>
<dbReference type="EMBL" id="JABBLX010000023">
    <property type="protein sequence ID" value="NMK98072.1"/>
    <property type="molecule type" value="Genomic_DNA"/>
</dbReference>
<keyword evidence="11" id="KW-1185">Reference proteome</keyword>
<evidence type="ECO:0000313" key="8">
    <source>
        <dbReference type="EMBL" id="NMK98072.1"/>
    </source>
</evidence>
<dbReference type="Pfam" id="PF01497">
    <property type="entry name" value="Peripla_BP_2"/>
    <property type="match status" value="1"/>
</dbReference>
<dbReference type="InterPro" id="IPR002491">
    <property type="entry name" value="ABC_transptr_periplasmic_BD"/>
</dbReference>
<evidence type="ECO:0000313" key="12">
    <source>
        <dbReference type="Proteomes" id="UP000550736"/>
    </source>
</evidence>
<reference evidence="9 10" key="1">
    <citation type="journal article" date="2019" name="Sci. Transl. Med.">
        <title>Quorum sensing between bacterial species on the skin protects against epidermal injury in atopic dermatitis.</title>
        <authorList>
            <person name="Williams M.R."/>
        </authorList>
    </citation>
    <scope>NUCLEOTIDE SEQUENCE [LARGE SCALE GENOMIC DNA]</scope>
    <source>
        <strain evidence="9 10">H8</strain>
    </source>
</reference>
<evidence type="ECO:0000256" key="3">
    <source>
        <dbReference type="ARBA" id="ARBA00022448"/>
    </source>
</evidence>
<evidence type="ECO:0000313" key="7">
    <source>
        <dbReference type="EMBL" id="NMK54947.1"/>
    </source>
</evidence>
<dbReference type="GO" id="GO:1901678">
    <property type="term" value="P:iron coordination entity transport"/>
    <property type="evidence" value="ECO:0007669"/>
    <property type="project" value="UniProtKB-ARBA"/>
</dbReference>
<dbReference type="GO" id="GO:0030288">
    <property type="term" value="C:outer membrane-bounded periplasmic space"/>
    <property type="evidence" value="ECO:0007669"/>
    <property type="project" value="TreeGrafter"/>
</dbReference>
<dbReference type="Gene3D" id="3.40.50.1980">
    <property type="entry name" value="Nitrogenase molybdenum iron protein domain"/>
    <property type="match status" value="2"/>
</dbReference>
<dbReference type="Proteomes" id="UP000538955">
    <property type="component" value="Unassembled WGS sequence"/>
</dbReference>
<feature type="compositionally biased region" description="Polar residues" evidence="5">
    <location>
        <begin position="58"/>
        <end position="72"/>
    </location>
</feature>
<dbReference type="PROSITE" id="PS50983">
    <property type="entry name" value="FE_B12_PBP"/>
    <property type="match status" value="1"/>
</dbReference>
<proteinExistence type="inferred from homology"/>
<evidence type="ECO:0000313" key="10">
    <source>
        <dbReference type="Proteomes" id="UP000291949"/>
    </source>
</evidence>
<feature type="domain" description="Fe/B12 periplasmic-binding" evidence="6">
    <location>
        <begin position="20"/>
        <end position="285"/>
    </location>
</feature>
<dbReference type="EMBL" id="SCHC01000002">
    <property type="protein sequence ID" value="TBW76884.1"/>
    <property type="molecule type" value="Genomic_DNA"/>
</dbReference>
<keyword evidence="4" id="KW-0732">Signal</keyword>
<reference evidence="11 12" key="2">
    <citation type="submission" date="2020-04" db="EMBL/GenBank/DDBJ databases">
        <title>The Epidemiology and Molecular Characteristics of Linezolid-Resistant Staphylococcus capitis in Huashan Hospital, Shanghai.</title>
        <authorList>
            <person name="Ding L."/>
            <person name="Li P."/>
            <person name="Yang Y."/>
            <person name="Lin D."/>
            <person name="Xu X."/>
        </authorList>
    </citation>
    <scope>NUCLEOTIDE SEQUENCE [LARGE SCALE GENOMIC DNA]</scope>
    <source>
        <strain evidence="8 12">12-86</strain>
        <strain evidence="7 11">17-84</strain>
    </source>
</reference>
<evidence type="ECO:0000313" key="9">
    <source>
        <dbReference type="EMBL" id="TBW76884.1"/>
    </source>
</evidence>
<evidence type="ECO:0000256" key="5">
    <source>
        <dbReference type="SAM" id="MobiDB-lite"/>
    </source>
</evidence>
<evidence type="ECO:0000256" key="2">
    <source>
        <dbReference type="ARBA" id="ARBA00008814"/>
    </source>
</evidence>
<accession>A0A4V2KWE5</accession>
<dbReference type="InterPro" id="IPR051313">
    <property type="entry name" value="Bact_iron-sidero_bind"/>
</dbReference>
<dbReference type="Proteomes" id="UP000291949">
    <property type="component" value="Unassembled WGS sequence"/>
</dbReference>
<gene>
    <name evidence="9" type="ORF">EQ811_08465</name>
    <name evidence="8" type="ORF">HHM13_08205</name>
    <name evidence="7" type="ORF">HHM24_09455</name>
</gene>
<dbReference type="SUPFAM" id="SSF53807">
    <property type="entry name" value="Helical backbone' metal receptor"/>
    <property type="match status" value="1"/>
</dbReference>
<comment type="subcellular location">
    <subcellularLocation>
        <location evidence="1">Cell envelope</location>
    </subcellularLocation>
</comment>
<dbReference type="AlphaFoldDB" id="A0A4V2KWE5"/>
<feature type="region of interest" description="Disordered" evidence="5">
    <location>
        <begin position="53"/>
        <end position="73"/>
    </location>
</feature>
<comment type="similarity">
    <text evidence="2">Belongs to the bacterial solute-binding protein 8 family.</text>
</comment>
<dbReference type="RefSeq" id="WP_002454139.1">
    <property type="nucleotide sequence ID" value="NZ_AP014956.1"/>
</dbReference>
<evidence type="ECO:0000256" key="4">
    <source>
        <dbReference type="ARBA" id="ARBA00022729"/>
    </source>
</evidence>
<sequence>MTKEIKQNVGTVEVPDTVESAVALEYSFVEALVKLDVNVTGIADDNNVDNLDSETRKNVGSYQSVGHRQTPSVDDIKNAEPQVIFADEDRHKSIFEDLNSIAPTVLVKSFDADYKQNKESFDYIAKVVSKQDEGKTILDNHEKEIKDLSSKVRIDKDVATIAGVVTDQDLIIHASKSYVGQLLEDVGFKAGISKENENDLPGYMGADYHKLPISKVAEVNPERLIVMVDEDNQKDFNNFKESDVWNQLDAVKNNRVHEVNRETWAKHRGLVAAEQILEDITQFTE</sequence>
<name>A0A4V2KWE5_STACP</name>
<evidence type="ECO:0000313" key="11">
    <source>
        <dbReference type="Proteomes" id="UP000538955"/>
    </source>
</evidence>
<protein>
    <submittedName>
        <fullName evidence="8 9">ABC transporter substrate-binding protein</fullName>
    </submittedName>
</protein>
<evidence type="ECO:0000259" key="6">
    <source>
        <dbReference type="PROSITE" id="PS50983"/>
    </source>
</evidence>
<organism evidence="8 12">
    <name type="scientific">Staphylococcus capitis</name>
    <dbReference type="NCBI Taxonomy" id="29388"/>
    <lineage>
        <taxon>Bacteria</taxon>
        <taxon>Bacillati</taxon>
        <taxon>Bacillota</taxon>
        <taxon>Bacilli</taxon>
        <taxon>Bacillales</taxon>
        <taxon>Staphylococcaceae</taxon>
        <taxon>Staphylococcus</taxon>
    </lineage>
</organism>